<accession>A0A2W5MFT5</accession>
<gene>
    <name evidence="1" type="ORF">DI564_13290</name>
</gene>
<dbReference type="SUPFAM" id="SSF55961">
    <property type="entry name" value="Bet v1-like"/>
    <property type="match status" value="1"/>
</dbReference>
<sequence length="185" mass="20567">MLELALIAIGLLMLAALAVSWIGSRLPAAHRARSQLLLAATPEAVYARVSDVARFGQWRTDVTAVEPLPPENGEAGFRLTDRNGTIRYRIERAEPPFSFVTRIADTDLGFRGRWTITIEPDGSGSRVRITEDGEVTSPLFRFFSRYVFGHYRTQEAYLTALAASFGETARSERLPEPEPAARDAR</sequence>
<comment type="caution">
    <text evidence="1">The sequence shown here is derived from an EMBL/GenBank/DDBJ whole genome shotgun (WGS) entry which is preliminary data.</text>
</comment>
<dbReference type="InterPro" id="IPR019587">
    <property type="entry name" value="Polyketide_cyclase/dehydratase"/>
</dbReference>
<dbReference type="CDD" id="cd07812">
    <property type="entry name" value="SRPBCC"/>
    <property type="match status" value="1"/>
</dbReference>
<evidence type="ECO:0000313" key="2">
    <source>
        <dbReference type="Proteomes" id="UP000249046"/>
    </source>
</evidence>
<evidence type="ECO:0000313" key="1">
    <source>
        <dbReference type="EMBL" id="PZQ12260.1"/>
    </source>
</evidence>
<dbReference type="Gene3D" id="3.30.530.20">
    <property type="match status" value="1"/>
</dbReference>
<organism evidence="1 2">
    <name type="scientific">Rhodanobacter denitrificans</name>
    <dbReference type="NCBI Taxonomy" id="666685"/>
    <lineage>
        <taxon>Bacteria</taxon>
        <taxon>Pseudomonadati</taxon>
        <taxon>Pseudomonadota</taxon>
        <taxon>Gammaproteobacteria</taxon>
        <taxon>Lysobacterales</taxon>
        <taxon>Rhodanobacteraceae</taxon>
        <taxon>Rhodanobacter</taxon>
    </lineage>
</organism>
<dbReference type="AlphaFoldDB" id="A0A2W5MFT5"/>
<reference evidence="1 2" key="1">
    <citation type="submission" date="2017-08" db="EMBL/GenBank/DDBJ databases">
        <title>Infants hospitalized years apart are colonized by the same room-sourced microbial strains.</title>
        <authorList>
            <person name="Brooks B."/>
            <person name="Olm M.R."/>
            <person name="Firek B.A."/>
            <person name="Baker R."/>
            <person name="Thomas B.C."/>
            <person name="Morowitz M.J."/>
            <person name="Banfield J.F."/>
        </authorList>
    </citation>
    <scope>NUCLEOTIDE SEQUENCE [LARGE SCALE GENOMIC DNA]</scope>
    <source>
        <strain evidence="1">S2_005_003_R2_42</strain>
    </source>
</reference>
<protein>
    <recommendedName>
        <fullName evidence="3">Polyketide cyclase</fullName>
    </recommendedName>
</protein>
<proteinExistence type="predicted"/>
<name>A0A2W5MFT5_9GAMM</name>
<dbReference type="InterPro" id="IPR023393">
    <property type="entry name" value="START-like_dom_sf"/>
</dbReference>
<dbReference type="EMBL" id="QFPO01000013">
    <property type="protein sequence ID" value="PZQ12260.1"/>
    <property type="molecule type" value="Genomic_DNA"/>
</dbReference>
<evidence type="ECO:0008006" key="3">
    <source>
        <dbReference type="Google" id="ProtNLM"/>
    </source>
</evidence>
<dbReference type="Pfam" id="PF10604">
    <property type="entry name" value="Polyketide_cyc2"/>
    <property type="match status" value="1"/>
</dbReference>
<dbReference type="Proteomes" id="UP000249046">
    <property type="component" value="Unassembled WGS sequence"/>
</dbReference>